<reference evidence="4 5" key="1">
    <citation type="submission" date="2024-05" db="EMBL/GenBank/DDBJ databases">
        <authorList>
            <person name="Yi C."/>
        </authorList>
    </citation>
    <scope>NUCLEOTIDE SEQUENCE [LARGE SCALE GENOMIC DNA]</scope>
    <source>
        <strain evidence="4 5">XS13</strain>
    </source>
</reference>
<comment type="caution">
    <text evidence="4">The sequence shown here is derived from an EMBL/GenBank/DDBJ whole genome shotgun (WGS) entry which is preliminary data.</text>
</comment>
<dbReference type="PROSITE" id="PS00671">
    <property type="entry name" value="D_2_HYDROXYACID_DH_3"/>
    <property type="match status" value="1"/>
</dbReference>
<keyword evidence="2" id="KW-0520">NAD</keyword>
<evidence type="ECO:0000256" key="1">
    <source>
        <dbReference type="ARBA" id="ARBA00023002"/>
    </source>
</evidence>
<organism evidence="4 5">
    <name type="scientific">Citricoccus nitrophenolicus</name>
    <dbReference type="NCBI Taxonomy" id="863575"/>
    <lineage>
        <taxon>Bacteria</taxon>
        <taxon>Bacillati</taxon>
        <taxon>Actinomycetota</taxon>
        <taxon>Actinomycetes</taxon>
        <taxon>Micrococcales</taxon>
        <taxon>Micrococcaceae</taxon>
        <taxon>Citricoccus</taxon>
    </lineage>
</organism>
<dbReference type="Gene3D" id="3.40.50.720">
    <property type="entry name" value="NAD(P)-binding Rossmann-like Domain"/>
    <property type="match status" value="2"/>
</dbReference>
<dbReference type="Pfam" id="PF02826">
    <property type="entry name" value="2-Hacid_dh_C"/>
    <property type="match status" value="1"/>
</dbReference>
<dbReference type="EMBL" id="JBDXMX010000003">
    <property type="protein sequence ID" value="MEO9247857.1"/>
    <property type="molecule type" value="Genomic_DNA"/>
</dbReference>
<accession>A0ABV0IK04</accession>
<evidence type="ECO:0000313" key="5">
    <source>
        <dbReference type="Proteomes" id="UP001484097"/>
    </source>
</evidence>
<dbReference type="SUPFAM" id="SSF51735">
    <property type="entry name" value="NAD(P)-binding Rossmann-fold domains"/>
    <property type="match status" value="1"/>
</dbReference>
<evidence type="ECO:0000259" key="3">
    <source>
        <dbReference type="Pfam" id="PF02826"/>
    </source>
</evidence>
<feature type="domain" description="D-isomer specific 2-hydroxyacid dehydrogenase NAD-binding" evidence="3">
    <location>
        <begin position="122"/>
        <end position="314"/>
    </location>
</feature>
<keyword evidence="1" id="KW-0560">Oxidoreductase</keyword>
<dbReference type="InterPro" id="IPR029753">
    <property type="entry name" value="D-isomer_DH_CS"/>
</dbReference>
<dbReference type="RefSeq" id="WP_347920494.1">
    <property type="nucleotide sequence ID" value="NZ_JBDXMX010000003.1"/>
</dbReference>
<dbReference type="InterPro" id="IPR050223">
    <property type="entry name" value="D-isomer_2-hydroxyacid_DH"/>
</dbReference>
<evidence type="ECO:0000313" key="4">
    <source>
        <dbReference type="EMBL" id="MEO9247857.1"/>
    </source>
</evidence>
<dbReference type="PANTHER" id="PTHR10996:SF178">
    <property type="entry name" value="2-HYDROXYACID DEHYDROGENASE YGL185C-RELATED"/>
    <property type="match status" value="1"/>
</dbReference>
<dbReference type="SUPFAM" id="SSF52283">
    <property type="entry name" value="Formate/glycerate dehydrogenase catalytic domain-like"/>
    <property type="match status" value="1"/>
</dbReference>
<gene>
    <name evidence="4" type="ORF">ABDK96_09205</name>
</gene>
<keyword evidence="5" id="KW-1185">Reference proteome</keyword>
<proteinExistence type="predicted"/>
<evidence type="ECO:0000256" key="2">
    <source>
        <dbReference type="ARBA" id="ARBA00023027"/>
    </source>
</evidence>
<dbReference type="PANTHER" id="PTHR10996">
    <property type="entry name" value="2-HYDROXYACID DEHYDROGENASE-RELATED"/>
    <property type="match status" value="1"/>
</dbReference>
<name>A0ABV0IK04_9MICC</name>
<protein>
    <submittedName>
        <fullName evidence="4">NAD(P)-dependent oxidoreductase</fullName>
    </submittedName>
</protein>
<sequence>MAPVPEHQGTTSARRLRVLVTDPIIARWSAVLTSGAPDHDWVFLTDANGEGDEEAQRAAVANCDVLICSRLTAEVAPHVGATLVQVTGAGLDRVAVHALPAGTEVTTTAHHERSIAEHVLLSVMALERQLLVRDRALRSGTWRTLATDPTVPAFRTLDTLTLGAVGVGGIGAETLRLASAWGMDTVAVRGNPEAPLPAGVEPRWVGGSGELPRLLEEADVVVVSVPLNPDTEGLIGAAELTAMKPDAYLVNVARGPVVDQDALYAALTAEAGSPTAIGGAAIDVWWGAPAPGRTPPADHDLAALDNVVLTPHCSGHADSTFAGRAADLAANVERLAAGTPRSGVGNA</sequence>
<dbReference type="InterPro" id="IPR006140">
    <property type="entry name" value="D-isomer_DH_NAD-bd"/>
</dbReference>
<dbReference type="Proteomes" id="UP001484097">
    <property type="component" value="Unassembled WGS sequence"/>
</dbReference>
<dbReference type="InterPro" id="IPR036291">
    <property type="entry name" value="NAD(P)-bd_dom_sf"/>
</dbReference>